<gene>
    <name evidence="1" type="ORF">CTOB1V02_LOCUS11318</name>
</gene>
<dbReference type="InterPro" id="IPR016181">
    <property type="entry name" value="Acyl_CoA_acyltransferase"/>
</dbReference>
<name>A0A7R8ZVI4_9CRUS</name>
<dbReference type="GO" id="GO:0008080">
    <property type="term" value="F:N-acetyltransferase activity"/>
    <property type="evidence" value="ECO:0007669"/>
    <property type="project" value="TreeGrafter"/>
</dbReference>
<dbReference type="PANTHER" id="PTHR20905:SF1">
    <property type="entry name" value="AT07410P-RELATED"/>
    <property type="match status" value="1"/>
</dbReference>
<dbReference type="SUPFAM" id="SSF55729">
    <property type="entry name" value="Acyl-CoA N-acyltransferases (Nat)"/>
    <property type="match status" value="1"/>
</dbReference>
<dbReference type="CDD" id="cd04301">
    <property type="entry name" value="NAT_SF"/>
    <property type="match status" value="1"/>
</dbReference>
<reference evidence="1" key="1">
    <citation type="submission" date="2020-11" db="EMBL/GenBank/DDBJ databases">
        <authorList>
            <person name="Tran Van P."/>
        </authorList>
    </citation>
    <scope>NUCLEOTIDE SEQUENCE</scope>
</reference>
<evidence type="ECO:0000313" key="1">
    <source>
        <dbReference type="EMBL" id="CAD7233496.1"/>
    </source>
</evidence>
<dbReference type="OrthoDB" id="2115692at2759"/>
<proteinExistence type="predicted"/>
<sequence length="167" mass="19276">MRKAWLRIVQQSAREGLGLIARNDKEIVAARLTLREQRGVPHSKDPDEESIPDNIAGMFKFIKVSGNAVDIFDKYQVDEYAHFFGIVSKPEYGGRGYAQKLLNLSYDLLRSEGFKYVKVETGNPILFHVFEKHGYELVHRTTMKEFTFKGVVPVDKDDEWRVLVKKL</sequence>
<dbReference type="Pfam" id="PF00583">
    <property type="entry name" value="Acetyltransf_1"/>
    <property type="match status" value="1"/>
</dbReference>
<dbReference type="InterPro" id="IPR000182">
    <property type="entry name" value="GNAT_dom"/>
</dbReference>
<dbReference type="Gene3D" id="3.40.630.30">
    <property type="match status" value="1"/>
</dbReference>
<dbReference type="PANTHER" id="PTHR20905">
    <property type="entry name" value="N-ACETYLTRANSFERASE-RELATED"/>
    <property type="match status" value="1"/>
</dbReference>
<organism evidence="1">
    <name type="scientific">Cyprideis torosa</name>
    <dbReference type="NCBI Taxonomy" id="163714"/>
    <lineage>
        <taxon>Eukaryota</taxon>
        <taxon>Metazoa</taxon>
        <taxon>Ecdysozoa</taxon>
        <taxon>Arthropoda</taxon>
        <taxon>Crustacea</taxon>
        <taxon>Oligostraca</taxon>
        <taxon>Ostracoda</taxon>
        <taxon>Podocopa</taxon>
        <taxon>Podocopida</taxon>
        <taxon>Cytherocopina</taxon>
        <taxon>Cytheroidea</taxon>
        <taxon>Cytherideidae</taxon>
        <taxon>Cyprideis</taxon>
    </lineage>
</organism>
<dbReference type="AlphaFoldDB" id="A0A7R8ZVI4"/>
<protein>
    <submittedName>
        <fullName evidence="1">Uncharacterized protein</fullName>
    </submittedName>
</protein>
<dbReference type="EMBL" id="OB666366">
    <property type="protein sequence ID" value="CAD7233496.1"/>
    <property type="molecule type" value="Genomic_DNA"/>
</dbReference>
<accession>A0A7R8ZVI4</accession>
<dbReference type="PROSITE" id="PS51186">
    <property type="entry name" value="GNAT"/>
    <property type="match status" value="1"/>
</dbReference>